<gene>
    <name evidence="5" type="ORF">CLAFUR5_08939</name>
</gene>
<dbReference type="EMBL" id="CP090171">
    <property type="protein sequence ID" value="UJO22089.1"/>
    <property type="molecule type" value="Genomic_DNA"/>
</dbReference>
<evidence type="ECO:0000313" key="6">
    <source>
        <dbReference type="Proteomes" id="UP000756132"/>
    </source>
</evidence>
<protein>
    <recommendedName>
        <fullName evidence="7">37S ribosomal protein S17, mitochondrial</fullName>
    </recommendedName>
</protein>
<dbReference type="GO" id="GO:0005739">
    <property type="term" value="C:mitochondrion"/>
    <property type="evidence" value="ECO:0007669"/>
    <property type="project" value="TreeGrafter"/>
</dbReference>
<reference evidence="5" key="2">
    <citation type="journal article" date="2022" name="Microb. Genom.">
        <title>A chromosome-scale genome assembly of the tomato pathogen Cladosporium fulvum reveals a compartmentalized genome architecture and the presence of a dispensable chromosome.</title>
        <authorList>
            <person name="Zaccaron A.Z."/>
            <person name="Chen L.H."/>
            <person name="Samaras A."/>
            <person name="Stergiopoulos I."/>
        </authorList>
    </citation>
    <scope>NUCLEOTIDE SEQUENCE</scope>
    <source>
        <strain evidence="5">Race5_Kim</strain>
    </source>
</reference>
<dbReference type="SUPFAM" id="SSF50249">
    <property type="entry name" value="Nucleic acid-binding proteins"/>
    <property type="match status" value="1"/>
</dbReference>
<dbReference type="GO" id="GO:0005840">
    <property type="term" value="C:ribosome"/>
    <property type="evidence" value="ECO:0007669"/>
    <property type="project" value="UniProtKB-KW"/>
</dbReference>
<dbReference type="Gene3D" id="2.40.50.140">
    <property type="entry name" value="Nucleic acid-binding proteins"/>
    <property type="match status" value="1"/>
</dbReference>
<reference evidence="5" key="1">
    <citation type="submission" date="2021-12" db="EMBL/GenBank/DDBJ databases">
        <authorList>
            <person name="Zaccaron A."/>
            <person name="Stergiopoulos I."/>
        </authorList>
    </citation>
    <scope>NUCLEOTIDE SEQUENCE</scope>
    <source>
        <strain evidence="5">Race5_Kim</strain>
    </source>
</reference>
<dbReference type="Proteomes" id="UP000756132">
    <property type="component" value="Chromosome 9"/>
</dbReference>
<feature type="region of interest" description="Disordered" evidence="4">
    <location>
        <begin position="34"/>
        <end position="71"/>
    </location>
</feature>
<evidence type="ECO:0000256" key="3">
    <source>
        <dbReference type="ARBA" id="ARBA00023274"/>
    </source>
</evidence>
<evidence type="ECO:0000256" key="2">
    <source>
        <dbReference type="ARBA" id="ARBA00022980"/>
    </source>
</evidence>
<dbReference type="AlphaFoldDB" id="A0A9Q8UTM6"/>
<dbReference type="PANTHER" id="PTHR10744:SF1">
    <property type="entry name" value="SMALL RIBOSOMAL SUBUNIT PROTEIN US17M"/>
    <property type="match status" value="1"/>
</dbReference>
<dbReference type="GO" id="GO:1990904">
    <property type="term" value="C:ribonucleoprotein complex"/>
    <property type="evidence" value="ECO:0007669"/>
    <property type="project" value="UniProtKB-KW"/>
</dbReference>
<dbReference type="OrthoDB" id="274752at2759"/>
<dbReference type="OMA" id="HINEKAQ"/>
<dbReference type="Pfam" id="PF00366">
    <property type="entry name" value="Ribosomal_S17"/>
    <property type="match status" value="1"/>
</dbReference>
<evidence type="ECO:0000256" key="4">
    <source>
        <dbReference type="SAM" id="MobiDB-lite"/>
    </source>
</evidence>
<keyword evidence="2" id="KW-0689">Ribosomal protein</keyword>
<sequence length="348" mass="38328">MSRPVLSLPIRALSSTQPNASQWVCRRCLATQAEAPTSTTPIPPANLPDRSVTSTPKYDPTLPASQRIGPDGKVYRLNRRDFLLKKPLGQDRIPTAYLQHSTAKHLHINEKAQREKTVPHKQIIGVVVSHGKMDRTVKVRIGKQTWNPRIGKYFKDHDNLLTHDPNNSLTTGDVVELHRLRVSKRVGHVVAKIISPFGKPIGQRPPIPKPDDRLAAYKEKRFAKLDRRELRRKAAEGDAEAIEKLKKVDLDPGKGAEVGVGKGKKDNVQAKGKTAAGKGAVLGEKGQKLPSGVLPGGKHEVGKINTRAKHNKETAMKFEAQAAENLSEAKEKAEKLEQKGLESDSALR</sequence>
<evidence type="ECO:0000313" key="5">
    <source>
        <dbReference type="EMBL" id="UJO22089.1"/>
    </source>
</evidence>
<organism evidence="5 6">
    <name type="scientific">Passalora fulva</name>
    <name type="common">Tomato leaf mold</name>
    <name type="synonym">Cladosporium fulvum</name>
    <dbReference type="NCBI Taxonomy" id="5499"/>
    <lineage>
        <taxon>Eukaryota</taxon>
        <taxon>Fungi</taxon>
        <taxon>Dikarya</taxon>
        <taxon>Ascomycota</taxon>
        <taxon>Pezizomycotina</taxon>
        <taxon>Dothideomycetes</taxon>
        <taxon>Dothideomycetidae</taxon>
        <taxon>Mycosphaerellales</taxon>
        <taxon>Mycosphaerellaceae</taxon>
        <taxon>Fulvia</taxon>
    </lineage>
</organism>
<accession>A0A9Q8UTM6</accession>
<dbReference type="GeneID" id="71988817"/>
<evidence type="ECO:0008006" key="7">
    <source>
        <dbReference type="Google" id="ProtNLM"/>
    </source>
</evidence>
<feature type="compositionally biased region" description="Basic and acidic residues" evidence="4">
    <location>
        <begin position="327"/>
        <end position="348"/>
    </location>
</feature>
<keyword evidence="3" id="KW-0687">Ribonucleoprotein</keyword>
<feature type="region of interest" description="Disordered" evidence="4">
    <location>
        <begin position="279"/>
        <end position="301"/>
    </location>
</feature>
<dbReference type="PANTHER" id="PTHR10744">
    <property type="entry name" value="40S RIBOSOMAL PROTEIN S11 FAMILY MEMBER"/>
    <property type="match status" value="1"/>
</dbReference>
<dbReference type="GO" id="GO:0006412">
    <property type="term" value="P:translation"/>
    <property type="evidence" value="ECO:0007669"/>
    <property type="project" value="InterPro"/>
</dbReference>
<dbReference type="InterPro" id="IPR000266">
    <property type="entry name" value="Ribosomal_uS17"/>
</dbReference>
<dbReference type="KEGG" id="ffu:CLAFUR5_08939"/>
<evidence type="ECO:0000256" key="1">
    <source>
        <dbReference type="ARBA" id="ARBA00010254"/>
    </source>
</evidence>
<dbReference type="CDD" id="cd00364">
    <property type="entry name" value="Ribosomal_uS17"/>
    <property type="match status" value="1"/>
</dbReference>
<keyword evidence="6" id="KW-1185">Reference proteome</keyword>
<comment type="similarity">
    <text evidence="1">Belongs to the universal ribosomal protein uS17 family.</text>
</comment>
<dbReference type="GO" id="GO:0003735">
    <property type="term" value="F:structural constituent of ribosome"/>
    <property type="evidence" value="ECO:0007669"/>
    <property type="project" value="InterPro"/>
</dbReference>
<proteinExistence type="inferred from homology"/>
<feature type="region of interest" description="Disordered" evidence="4">
    <location>
        <begin position="323"/>
        <end position="348"/>
    </location>
</feature>
<dbReference type="InterPro" id="IPR012340">
    <property type="entry name" value="NA-bd_OB-fold"/>
</dbReference>
<name>A0A9Q8UTM6_PASFU</name>
<dbReference type="RefSeq" id="XP_047766455.1">
    <property type="nucleotide sequence ID" value="XM_047908087.1"/>
</dbReference>